<dbReference type="InterPro" id="IPR047215">
    <property type="entry name" value="Galactose_mutarotase-like"/>
</dbReference>
<reference evidence="8" key="1">
    <citation type="journal article" date="2014" name="Int. J. Syst. Evol. Microbiol.">
        <title>Complete genome sequence of Corynebacterium casei LMG S-19264T (=DSM 44701T), isolated from a smear-ripened cheese.</title>
        <authorList>
            <consortium name="US DOE Joint Genome Institute (JGI-PGF)"/>
            <person name="Walter F."/>
            <person name="Albersmeier A."/>
            <person name="Kalinowski J."/>
            <person name="Ruckert C."/>
        </authorList>
    </citation>
    <scope>NUCLEOTIDE SEQUENCE</scope>
    <source>
        <strain evidence="8">JCM 4122</strain>
    </source>
</reference>
<keyword evidence="4 5" id="KW-0119">Carbohydrate metabolism</keyword>
<dbReference type="EC" id="5.1.3.3" evidence="5"/>
<keyword evidence="9" id="KW-1185">Reference proteome</keyword>
<dbReference type="GO" id="GO:0033499">
    <property type="term" value="P:galactose catabolic process via UDP-galactose, Leloir pathway"/>
    <property type="evidence" value="ECO:0007669"/>
    <property type="project" value="TreeGrafter"/>
</dbReference>
<dbReference type="AlphaFoldDB" id="A0A919EMZ8"/>
<sequence>MRILRERVGTTTGHATQGPTDVDAYTLDSGRGLAITVWTYGATLVEVNVPDREGRSENVVVRLPDLRSYEDPALNAYVGATVGRYCRCVTGGRIELDGKTHELDRNDDGHHLHGGSLGFDKHVWRAEPLVLPDRLVLSLRLDSPDGDQGYPGTLAAEARYEIDAESRLTFDFRATTTAPTVVGFTNHAFWNLGGPGRTVDDHELTLNSTRYVAFDERLMPLAGPPLPVAGTPLDHTAPRRLDGSRLDNFFVLDDPSWAAEVVHRPSGRAMRVRTDQSGVGVYSGDHFRQARAGLCLETGAWPDAPNRPDFPSVRLDPGQTYRHRTCHEFHTIGDVPA</sequence>
<comment type="similarity">
    <text evidence="2 5">Belongs to the aldose epimerase family.</text>
</comment>
<protein>
    <recommendedName>
        <fullName evidence="5">Aldose 1-epimerase</fullName>
        <ecNumber evidence="5">5.1.3.3</ecNumber>
    </recommendedName>
</protein>
<dbReference type="InterPro" id="IPR011013">
    <property type="entry name" value="Gal_mutarotase_sf_dom"/>
</dbReference>
<evidence type="ECO:0000256" key="3">
    <source>
        <dbReference type="ARBA" id="ARBA00023235"/>
    </source>
</evidence>
<dbReference type="Proteomes" id="UP000632849">
    <property type="component" value="Unassembled WGS sequence"/>
</dbReference>
<dbReference type="GO" id="GO:0006006">
    <property type="term" value="P:glucose metabolic process"/>
    <property type="evidence" value="ECO:0007669"/>
    <property type="project" value="TreeGrafter"/>
</dbReference>
<comment type="pathway">
    <text evidence="1 5">Carbohydrate metabolism; hexose metabolism.</text>
</comment>
<dbReference type="SUPFAM" id="SSF74650">
    <property type="entry name" value="Galactose mutarotase-like"/>
    <property type="match status" value="1"/>
</dbReference>
<evidence type="ECO:0000256" key="7">
    <source>
        <dbReference type="PIRSR" id="PIRSR005096-2"/>
    </source>
</evidence>
<dbReference type="InterPro" id="IPR014718">
    <property type="entry name" value="GH-type_carb-bd"/>
</dbReference>
<feature type="binding site" evidence="7">
    <location>
        <position position="247"/>
    </location>
    <ligand>
        <name>beta-D-galactose</name>
        <dbReference type="ChEBI" id="CHEBI:27667"/>
    </ligand>
</feature>
<dbReference type="Gene3D" id="2.70.98.10">
    <property type="match status" value="1"/>
</dbReference>
<dbReference type="PIRSF" id="PIRSF005096">
    <property type="entry name" value="GALM"/>
    <property type="match status" value="1"/>
</dbReference>
<evidence type="ECO:0000256" key="6">
    <source>
        <dbReference type="PIRSR" id="PIRSR005096-1"/>
    </source>
</evidence>
<gene>
    <name evidence="8" type="primary">galM</name>
    <name evidence="8" type="ORF">GCM10017667_37060</name>
</gene>
<dbReference type="CDD" id="cd09019">
    <property type="entry name" value="galactose_mutarotase_like"/>
    <property type="match status" value="1"/>
</dbReference>
<dbReference type="PANTHER" id="PTHR10091">
    <property type="entry name" value="ALDOSE-1-EPIMERASE"/>
    <property type="match status" value="1"/>
</dbReference>
<evidence type="ECO:0000256" key="1">
    <source>
        <dbReference type="ARBA" id="ARBA00005028"/>
    </source>
</evidence>
<dbReference type="GO" id="GO:0030246">
    <property type="term" value="F:carbohydrate binding"/>
    <property type="evidence" value="ECO:0007669"/>
    <property type="project" value="InterPro"/>
</dbReference>
<evidence type="ECO:0000313" key="9">
    <source>
        <dbReference type="Proteomes" id="UP000632849"/>
    </source>
</evidence>
<dbReference type="InterPro" id="IPR015443">
    <property type="entry name" value="Aldose_1-epimerase"/>
</dbReference>
<comment type="catalytic activity">
    <reaction evidence="5">
        <text>alpha-D-glucose = beta-D-glucose</text>
        <dbReference type="Rhea" id="RHEA:10264"/>
        <dbReference type="ChEBI" id="CHEBI:15903"/>
        <dbReference type="ChEBI" id="CHEBI:17925"/>
        <dbReference type="EC" id="5.1.3.3"/>
    </reaction>
</comment>
<proteinExistence type="inferred from homology"/>
<accession>A0A919EMZ8</accession>
<evidence type="ECO:0000256" key="2">
    <source>
        <dbReference type="ARBA" id="ARBA00006206"/>
    </source>
</evidence>
<dbReference type="GO" id="GO:0004034">
    <property type="term" value="F:aldose 1-epimerase activity"/>
    <property type="evidence" value="ECO:0007669"/>
    <property type="project" value="UniProtKB-EC"/>
</dbReference>
<feature type="active site" description="Proton acceptor" evidence="6">
    <location>
        <position position="297"/>
    </location>
</feature>
<organism evidence="8 9">
    <name type="scientific">Streptomyces filamentosus</name>
    <name type="common">Streptomyces roseosporus</name>
    <dbReference type="NCBI Taxonomy" id="67294"/>
    <lineage>
        <taxon>Bacteria</taxon>
        <taxon>Bacillati</taxon>
        <taxon>Actinomycetota</taxon>
        <taxon>Actinomycetes</taxon>
        <taxon>Kitasatosporales</taxon>
        <taxon>Streptomycetaceae</taxon>
        <taxon>Streptomyces</taxon>
    </lineage>
</organism>
<dbReference type="InterPro" id="IPR008183">
    <property type="entry name" value="Aldose_1/G6P_1-epimerase"/>
</dbReference>
<reference evidence="8" key="2">
    <citation type="submission" date="2020-09" db="EMBL/GenBank/DDBJ databases">
        <authorList>
            <person name="Sun Q."/>
            <person name="Ohkuma M."/>
        </authorList>
    </citation>
    <scope>NUCLEOTIDE SEQUENCE</scope>
    <source>
        <strain evidence="8">JCM 4122</strain>
    </source>
</reference>
<feature type="active site" description="Proton donor" evidence="6">
    <location>
        <position position="187"/>
    </location>
</feature>
<dbReference type="EMBL" id="BNBE01000001">
    <property type="protein sequence ID" value="GHG02005.1"/>
    <property type="molecule type" value="Genomic_DNA"/>
</dbReference>
<name>A0A919EMZ8_STRFL</name>
<evidence type="ECO:0000256" key="4">
    <source>
        <dbReference type="ARBA" id="ARBA00023277"/>
    </source>
</evidence>
<comment type="caution">
    <text evidence="8">The sequence shown here is derived from an EMBL/GenBank/DDBJ whole genome shotgun (WGS) entry which is preliminary data.</text>
</comment>
<evidence type="ECO:0000313" key="8">
    <source>
        <dbReference type="EMBL" id="GHG02005.1"/>
    </source>
</evidence>
<dbReference type="PANTHER" id="PTHR10091:SF0">
    <property type="entry name" value="GALACTOSE MUTAROTASE"/>
    <property type="match status" value="1"/>
</dbReference>
<evidence type="ECO:0000256" key="5">
    <source>
        <dbReference type="PIRNR" id="PIRNR005096"/>
    </source>
</evidence>
<dbReference type="Pfam" id="PF01263">
    <property type="entry name" value="Aldose_epim"/>
    <property type="match status" value="1"/>
</dbReference>
<keyword evidence="3 5" id="KW-0413">Isomerase</keyword>